<organism evidence="1 2">
    <name type="scientific">Flagellimonas olearia</name>
    <dbReference type="NCBI Taxonomy" id="552546"/>
    <lineage>
        <taxon>Bacteria</taxon>
        <taxon>Pseudomonadati</taxon>
        <taxon>Bacteroidota</taxon>
        <taxon>Flavobacteriia</taxon>
        <taxon>Flavobacteriales</taxon>
        <taxon>Flavobacteriaceae</taxon>
        <taxon>Flagellimonas</taxon>
    </lineage>
</organism>
<protein>
    <submittedName>
        <fullName evidence="1">Uncharacterized protein</fullName>
    </submittedName>
</protein>
<evidence type="ECO:0000313" key="1">
    <source>
        <dbReference type="EMBL" id="RYC52670.1"/>
    </source>
</evidence>
<evidence type="ECO:0000313" key="2">
    <source>
        <dbReference type="Proteomes" id="UP000290261"/>
    </source>
</evidence>
<sequence length="126" mass="14718">MSGSARGIGVLVEYFSEFLQRLFEGNGVEELSKKKLNKLLKSQGSLTFDDMINMSWGNLSPKLDEIDKKTLDQFVQFSYEKFVIEKKESNRQLEKRIFQLIDYLDSEREGFSLERNNIRNSIAHKD</sequence>
<reference evidence="1 2" key="1">
    <citation type="submission" date="2014-04" db="EMBL/GenBank/DDBJ databases">
        <title>Whole genome of Muricauda olearia.</title>
        <authorList>
            <person name="Zhang X.-H."/>
            <person name="Tang K."/>
        </authorList>
    </citation>
    <scope>NUCLEOTIDE SEQUENCE [LARGE SCALE GENOMIC DNA]</scope>
    <source>
        <strain evidence="1 2">Th120</strain>
    </source>
</reference>
<gene>
    <name evidence="1" type="ORF">DN53_00175</name>
</gene>
<comment type="caution">
    <text evidence="1">The sequence shown here is derived from an EMBL/GenBank/DDBJ whole genome shotgun (WGS) entry which is preliminary data.</text>
</comment>
<accession>A0A444VPV7</accession>
<proteinExistence type="predicted"/>
<dbReference type="RefSeq" id="WP_129652392.1">
    <property type="nucleotide sequence ID" value="NZ_ML142907.1"/>
</dbReference>
<dbReference type="Proteomes" id="UP000290261">
    <property type="component" value="Unassembled WGS sequence"/>
</dbReference>
<dbReference type="EMBL" id="JJMP01000001">
    <property type="protein sequence ID" value="RYC52670.1"/>
    <property type="molecule type" value="Genomic_DNA"/>
</dbReference>
<name>A0A444VPV7_9FLAO</name>
<dbReference type="AlphaFoldDB" id="A0A444VPV7"/>
<keyword evidence="2" id="KW-1185">Reference proteome</keyword>